<dbReference type="SUPFAM" id="SSF52540">
    <property type="entry name" value="P-loop containing nucleoside triphosphate hydrolases"/>
    <property type="match status" value="1"/>
</dbReference>
<evidence type="ECO:0000256" key="3">
    <source>
        <dbReference type="ARBA" id="ARBA00023134"/>
    </source>
</evidence>
<dbReference type="Proteomes" id="UP000283269">
    <property type="component" value="Unassembled WGS sequence"/>
</dbReference>
<evidence type="ECO:0000256" key="7">
    <source>
        <dbReference type="SAM" id="SignalP"/>
    </source>
</evidence>
<keyword evidence="2 5" id="KW-0547">Nucleotide-binding</keyword>
<dbReference type="Gene3D" id="3.40.50.300">
    <property type="entry name" value="P-loop containing nucleotide triphosphate hydrolases"/>
    <property type="match status" value="1"/>
</dbReference>
<gene>
    <name evidence="8" type="ORF">CVT25_003533</name>
</gene>
<dbReference type="Pfam" id="PF00503">
    <property type="entry name" value="G-alpha"/>
    <property type="match status" value="1"/>
</dbReference>
<dbReference type="EMBL" id="NHYD01002497">
    <property type="protein sequence ID" value="PPQ86411.1"/>
    <property type="molecule type" value="Genomic_DNA"/>
</dbReference>
<keyword evidence="7" id="KW-0732">Signal</keyword>
<keyword evidence="3 5" id="KW-0342">GTP-binding</keyword>
<keyword evidence="9" id="KW-1185">Reference proteome</keyword>
<evidence type="ECO:0000256" key="2">
    <source>
        <dbReference type="ARBA" id="ARBA00022741"/>
    </source>
</evidence>
<name>A0A409X6R0_PSICY</name>
<dbReference type="FunFam" id="3.40.50.300:FF:000692">
    <property type="entry name" value="Guanine nucleotide-binding protein subunit alpha"/>
    <property type="match status" value="1"/>
</dbReference>
<accession>A0A409X6R0</accession>
<dbReference type="GO" id="GO:0046872">
    <property type="term" value="F:metal ion binding"/>
    <property type="evidence" value="ECO:0007669"/>
    <property type="project" value="UniProtKB-KW"/>
</dbReference>
<evidence type="ECO:0000256" key="1">
    <source>
        <dbReference type="ARBA" id="ARBA00022723"/>
    </source>
</evidence>
<keyword evidence="4" id="KW-0807">Transducer</keyword>
<dbReference type="GO" id="GO:0001664">
    <property type="term" value="F:G protein-coupled receptor binding"/>
    <property type="evidence" value="ECO:0007669"/>
    <property type="project" value="TreeGrafter"/>
</dbReference>
<protein>
    <recommendedName>
        <fullName evidence="10">G-alpha-domain-containing protein</fullName>
    </recommendedName>
</protein>
<dbReference type="PROSITE" id="PS51882">
    <property type="entry name" value="G_ALPHA"/>
    <property type="match status" value="1"/>
</dbReference>
<evidence type="ECO:0000256" key="6">
    <source>
        <dbReference type="PIRSR" id="PIRSR601019-2"/>
    </source>
</evidence>
<dbReference type="AlphaFoldDB" id="A0A409X6R0"/>
<dbReference type="InterPro" id="IPR027417">
    <property type="entry name" value="P-loop_NTPase"/>
</dbReference>
<dbReference type="GO" id="GO:0003924">
    <property type="term" value="F:GTPase activity"/>
    <property type="evidence" value="ECO:0007669"/>
    <property type="project" value="InterPro"/>
</dbReference>
<feature type="binding site" evidence="6">
    <location>
        <position position="318"/>
    </location>
    <ligand>
        <name>Mg(2+)</name>
        <dbReference type="ChEBI" id="CHEBI:18420"/>
    </ligand>
</feature>
<dbReference type="InterPro" id="IPR001019">
    <property type="entry name" value="Gprotein_alpha_su"/>
</dbReference>
<proteinExistence type="predicted"/>
<evidence type="ECO:0000256" key="4">
    <source>
        <dbReference type="ARBA" id="ARBA00023224"/>
    </source>
</evidence>
<keyword evidence="6" id="KW-0460">Magnesium</keyword>
<dbReference type="PANTHER" id="PTHR10218:SF360">
    <property type="entry name" value="GUANINE NUCLEOTIDE-BINDING PROTEIN SUBUNIT ALPHA HOMOLOG"/>
    <property type="match status" value="1"/>
</dbReference>
<dbReference type="PANTHER" id="PTHR10218">
    <property type="entry name" value="GTP-BINDING PROTEIN ALPHA SUBUNIT"/>
    <property type="match status" value="1"/>
</dbReference>
<evidence type="ECO:0008006" key="10">
    <source>
        <dbReference type="Google" id="ProtNLM"/>
    </source>
</evidence>
<reference evidence="8 9" key="1">
    <citation type="journal article" date="2018" name="Evol. Lett.">
        <title>Horizontal gene cluster transfer increased hallucinogenic mushroom diversity.</title>
        <authorList>
            <person name="Reynolds H.T."/>
            <person name="Vijayakumar V."/>
            <person name="Gluck-Thaler E."/>
            <person name="Korotkin H.B."/>
            <person name="Matheny P.B."/>
            <person name="Slot J.C."/>
        </authorList>
    </citation>
    <scope>NUCLEOTIDE SEQUENCE [LARGE SCALE GENOMIC DNA]</scope>
    <source>
        <strain evidence="8 9">2631</strain>
    </source>
</reference>
<dbReference type="InParanoid" id="A0A409X6R0"/>
<dbReference type="GO" id="GO:0005834">
    <property type="term" value="C:heterotrimeric G-protein complex"/>
    <property type="evidence" value="ECO:0007669"/>
    <property type="project" value="TreeGrafter"/>
</dbReference>
<dbReference type="SMART" id="SM00275">
    <property type="entry name" value="G_alpha"/>
    <property type="match status" value="1"/>
</dbReference>
<dbReference type="GO" id="GO:0007188">
    <property type="term" value="P:adenylate cyclase-modulating G protein-coupled receptor signaling pathway"/>
    <property type="evidence" value="ECO:0007669"/>
    <property type="project" value="TreeGrafter"/>
</dbReference>
<dbReference type="InterPro" id="IPR011025">
    <property type="entry name" value="GproteinA_insert"/>
</dbReference>
<dbReference type="GO" id="GO:0005525">
    <property type="term" value="F:GTP binding"/>
    <property type="evidence" value="ECO:0007669"/>
    <property type="project" value="UniProtKB-KW"/>
</dbReference>
<dbReference type="STRING" id="93625.A0A409X6R0"/>
<sequence>MTKLAASNLSNILIILIGFNPCHSSSSAAMGFQPGPTDPFYELMQPPADETPAQKTARLKRELDAQRVNDTIDEDIKQERAKARKGKKVIKVLLLGQSESDFRMRFAQAEWEKERHGWRSVVQLNIVRSIITILKVIEAEMNGDVPVDSEDDELVVHDDVGEVEPVRFTDRHQLLMIRLAPLHGVEAELKRRLGAGTEPLAPAFASLSATPFESLDVNNNVRRKPEFSVRSWKDVLNRETGEKGETSSHAIDAATPTIAGCKDDMKALWEDKTVRLTLKRRRLVLNDTAGFFLNDLDRVASRDYVVTDDDIMRARLRTVGIQEHRLIFKQGPWDNPKAGRESGWEWRIFDVGGCRTSRSAWLPYFDNVNVIIFLSPVSVFDQRLEEDPSVNRLEDSIILWTSICSSKLLAKTQLILFLNKCDLLRRKLKRGVKVNQYLPSFGDRPNEVIPVVKYFREKFKDIQKQNSPEQRSVYIYPTTVTDTSATAMTLETVRDGVLRENLAASQLI</sequence>
<evidence type="ECO:0000313" key="8">
    <source>
        <dbReference type="EMBL" id="PPQ86411.1"/>
    </source>
</evidence>
<organism evidence="8 9">
    <name type="scientific">Psilocybe cyanescens</name>
    <dbReference type="NCBI Taxonomy" id="93625"/>
    <lineage>
        <taxon>Eukaryota</taxon>
        <taxon>Fungi</taxon>
        <taxon>Dikarya</taxon>
        <taxon>Basidiomycota</taxon>
        <taxon>Agaricomycotina</taxon>
        <taxon>Agaricomycetes</taxon>
        <taxon>Agaricomycetidae</taxon>
        <taxon>Agaricales</taxon>
        <taxon>Agaricineae</taxon>
        <taxon>Strophariaceae</taxon>
        <taxon>Psilocybe</taxon>
    </lineage>
</organism>
<dbReference type="GO" id="GO:0031683">
    <property type="term" value="F:G-protein beta/gamma-subunit complex binding"/>
    <property type="evidence" value="ECO:0007669"/>
    <property type="project" value="InterPro"/>
</dbReference>
<keyword evidence="1 6" id="KW-0479">Metal-binding</keyword>
<feature type="signal peptide" evidence="7">
    <location>
        <begin position="1"/>
        <end position="24"/>
    </location>
</feature>
<dbReference type="SUPFAM" id="SSF47895">
    <property type="entry name" value="Transducin (alpha subunit), insertion domain"/>
    <property type="match status" value="1"/>
</dbReference>
<dbReference type="OrthoDB" id="5817230at2759"/>
<comment type="caution">
    <text evidence="8">The sequence shown here is derived from an EMBL/GenBank/DDBJ whole genome shotgun (WGS) entry which is preliminary data.</text>
</comment>
<evidence type="ECO:0000313" key="9">
    <source>
        <dbReference type="Proteomes" id="UP000283269"/>
    </source>
</evidence>
<evidence type="ECO:0000256" key="5">
    <source>
        <dbReference type="PIRSR" id="PIRSR601019-1"/>
    </source>
</evidence>
<dbReference type="PRINTS" id="PR00318">
    <property type="entry name" value="GPROTEINA"/>
</dbReference>
<dbReference type="GO" id="GO:0005737">
    <property type="term" value="C:cytoplasm"/>
    <property type="evidence" value="ECO:0007669"/>
    <property type="project" value="TreeGrafter"/>
</dbReference>
<feature type="binding site" evidence="5">
    <location>
        <begin position="419"/>
        <end position="422"/>
    </location>
    <ligand>
        <name>GTP</name>
        <dbReference type="ChEBI" id="CHEBI:37565"/>
    </ligand>
</feature>
<feature type="chain" id="PRO_5019395310" description="G-alpha-domain-containing protein" evidence="7">
    <location>
        <begin position="25"/>
        <end position="508"/>
    </location>
</feature>